<proteinExistence type="predicted"/>
<dbReference type="Proteomes" id="UP001187192">
    <property type="component" value="Unassembled WGS sequence"/>
</dbReference>
<comment type="caution">
    <text evidence="3">The sequence shown here is derived from an EMBL/GenBank/DDBJ whole genome shotgun (WGS) entry which is preliminary data.</text>
</comment>
<evidence type="ECO:0000313" key="3">
    <source>
        <dbReference type="EMBL" id="GMN64018.1"/>
    </source>
</evidence>
<feature type="region of interest" description="Disordered" evidence="1">
    <location>
        <begin position="76"/>
        <end position="125"/>
    </location>
</feature>
<feature type="signal peptide" evidence="2">
    <location>
        <begin position="1"/>
        <end position="26"/>
    </location>
</feature>
<evidence type="ECO:0000256" key="2">
    <source>
        <dbReference type="SAM" id="SignalP"/>
    </source>
</evidence>
<keyword evidence="2" id="KW-0732">Signal</keyword>
<accession>A0AA88DYH9</accession>
<protein>
    <submittedName>
        <fullName evidence="3">Uncharacterized protein</fullName>
    </submittedName>
</protein>
<evidence type="ECO:0000313" key="4">
    <source>
        <dbReference type="Proteomes" id="UP001187192"/>
    </source>
</evidence>
<sequence length="187" mass="20450">MRSATTMRGIPHTIVALIMMTTLILDTTTKFMAGGATSILLSSNGTINITSHQDFEQEFLMDSEINRRVLAKSIKTGASGTGNPRGPICGAARGKRYGRCQGPRTDKRPYLKPSNTPEPPRRQVASSNWRALELGQEVRWSLLEHASAQTHGALYPAQPNGANTQTYHAHGWACVTYSPIWASSKQI</sequence>
<gene>
    <name evidence="3" type="ORF">TIFTF001_033084</name>
</gene>
<reference evidence="3" key="1">
    <citation type="submission" date="2023-07" db="EMBL/GenBank/DDBJ databases">
        <title>draft genome sequence of fig (Ficus carica).</title>
        <authorList>
            <person name="Takahashi T."/>
            <person name="Nishimura K."/>
        </authorList>
    </citation>
    <scope>NUCLEOTIDE SEQUENCE</scope>
</reference>
<dbReference type="EMBL" id="BTGU01000165">
    <property type="protein sequence ID" value="GMN64018.1"/>
    <property type="molecule type" value="Genomic_DNA"/>
</dbReference>
<evidence type="ECO:0000256" key="1">
    <source>
        <dbReference type="SAM" id="MobiDB-lite"/>
    </source>
</evidence>
<feature type="chain" id="PRO_5041640884" evidence="2">
    <location>
        <begin position="27"/>
        <end position="187"/>
    </location>
</feature>
<name>A0AA88DYH9_FICCA</name>
<organism evidence="3 4">
    <name type="scientific">Ficus carica</name>
    <name type="common">Common fig</name>
    <dbReference type="NCBI Taxonomy" id="3494"/>
    <lineage>
        <taxon>Eukaryota</taxon>
        <taxon>Viridiplantae</taxon>
        <taxon>Streptophyta</taxon>
        <taxon>Embryophyta</taxon>
        <taxon>Tracheophyta</taxon>
        <taxon>Spermatophyta</taxon>
        <taxon>Magnoliopsida</taxon>
        <taxon>eudicotyledons</taxon>
        <taxon>Gunneridae</taxon>
        <taxon>Pentapetalae</taxon>
        <taxon>rosids</taxon>
        <taxon>fabids</taxon>
        <taxon>Rosales</taxon>
        <taxon>Moraceae</taxon>
        <taxon>Ficeae</taxon>
        <taxon>Ficus</taxon>
    </lineage>
</organism>
<keyword evidence="4" id="KW-1185">Reference proteome</keyword>
<dbReference type="AlphaFoldDB" id="A0AA88DYH9"/>